<gene>
    <name evidence="2" type="ORF">EUA94_05780</name>
</gene>
<dbReference type="Proteomes" id="UP000291101">
    <property type="component" value="Unassembled WGS sequence"/>
</dbReference>
<sequence length="104" mass="10995">MQELIVTSGPSTAVGWFAGASDPVKVCALSTSDGVEFTAEGISAFSSGSVDVSGTSLTTPDSRRRQWPAAADIPWQLRRSQGIDDRGPPLRRHHTLDISVRASG</sequence>
<accession>A0A4Q2T3P6</accession>
<evidence type="ECO:0000313" key="2">
    <source>
        <dbReference type="EMBL" id="RYC13375.1"/>
    </source>
</evidence>
<protein>
    <submittedName>
        <fullName evidence="2">Uncharacterized protein</fullName>
    </submittedName>
</protein>
<dbReference type="RefSeq" id="WP_129425595.1">
    <property type="nucleotide sequence ID" value="NZ_SDWV01000004.1"/>
</dbReference>
<organism evidence="2 3">
    <name type="scientific">Nocardioides zhouii</name>
    <dbReference type="NCBI Taxonomy" id="1168729"/>
    <lineage>
        <taxon>Bacteria</taxon>
        <taxon>Bacillati</taxon>
        <taxon>Actinomycetota</taxon>
        <taxon>Actinomycetes</taxon>
        <taxon>Propionibacteriales</taxon>
        <taxon>Nocardioidaceae</taxon>
        <taxon>Nocardioides</taxon>
    </lineage>
</organism>
<dbReference type="EMBL" id="SDWV01000004">
    <property type="protein sequence ID" value="RYC13375.1"/>
    <property type="molecule type" value="Genomic_DNA"/>
</dbReference>
<feature type="region of interest" description="Disordered" evidence="1">
    <location>
        <begin position="79"/>
        <end position="104"/>
    </location>
</feature>
<keyword evidence="3" id="KW-1185">Reference proteome</keyword>
<name>A0A4Q2T3P6_9ACTN</name>
<dbReference type="AlphaFoldDB" id="A0A4Q2T3P6"/>
<proteinExistence type="predicted"/>
<evidence type="ECO:0000256" key="1">
    <source>
        <dbReference type="SAM" id="MobiDB-lite"/>
    </source>
</evidence>
<reference evidence="2 3" key="1">
    <citation type="submission" date="2019-01" db="EMBL/GenBank/DDBJ databases">
        <title>Novel species of Nocardioides.</title>
        <authorList>
            <person name="Liu Q."/>
            <person name="X Y.-H."/>
        </authorList>
    </citation>
    <scope>NUCLEOTIDE SEQUENCE [LARGE SCALE GENOMIC DNA]</scope>
    <source>
        <strain evidence="2 3">HLT2-9</strain>
    </source>
</reference>
<evidence type="ECO:0000313" key="3">
    <source>
        <dbReference type="Proteomes" id="UP000291101"/>
    </source>
</evidence>
<comment type="caution">
    <text evidence="2">The sequence shown here is derived from an EMBL/GenBank/DDBJ whole genome shotgun (WGS) entry which is preliminary data.</text>
</comment>